<proteinExistence type="predicted"/>
<protein>
    <submittedName>
        <fullName evidence="2">Beta-glucosidase</fullName>
    </submittedName>
</protein>
<gene>
    <name evidence="2" type="ORF">ACFFIC_21205</name>
</gene>
<evidence type="ECO:0000313" key="3">
    <source>
        <dbReference type="Proteomes" id="UP001589789"/>
    </source>
</evidence>
<comment type="caution">
    <text evidence="2">The sequence shown here is derived from an EMBL/GenBank/DDBJ whole genome shotgun (WGS) entry which is preliminary data.</text>
</comment>
<keyword evidence="3" id="KW-1185">Reference proteome</keyword>
<dbReference type="Gene3D" id="3.20.20.80">
    <property type="entry name" value="Glycosidases"/>
    <property type="match status" value="1"/>
</dbReference>
<organism evidence="2 3">
    <name type="scientific">Muricoccus vinaceus</name>
    <dbReference type="NCBI Taxonomy" id="424704"/>
    <lineage>
        <taxon>Bacteria</taxon>
        <taxon>Pseudomonadati</taxon>
        <taxon>Pseudomonadota</taxon>
        <taxon>Alphaproteobacteria</taxon>
        <taxon>Acetobacterales</taxon>
        <taxon>Roseomonadaceae</taxon>
        <taxon>Muricoccus</taxon>
    </lineage>
</organism>
<reference evidence="2 3" key="1">
    <citation type="submission" date="2024-09" db="EMBL/GenBank/DDBJ databases">
        <authorList>
            <person name="Sun Q."/>
            <person name="Mori K."/>
        </authorList>
    </citation>
    <scope>NUCLEOTIDE SEQUENCE [LARGE SCALE GENOMIC DNA]</scope>
    <source>
        <strain evidence="2 3">CCM 7468</strain>
    </source>
</reference>
<sequence length="427" mass="47468">MAEPDTPTMSSFSPSFFMGGFECSTHRRNDGKRLDLIASTRHDLLAEQDYEALAAHGILGARDGARWHLIERVPGQYNWSPVLPLIRAAKKAGVRVAWDVCHYGHPDHVSPMEDGFAEALARFAAAFARLLLEEEGEPPILCPVNEISFWSWAAGDVAYFNPGRRHWGAELKARLVAASIAAGRAAREAVPGTRLIAVDPIIKVFPETPDDAEFAEEHDEAQWHAWEGLLGRWQPELGGTPDGFDLMGVNYYWNNQFVREGDRGYTVRLGDPRHRPLRELLAEAHARIQRPIIMAETSIEGTPRAPWLRYVCDEVRAAMRAGVPIGGICLYPVVSHLGWDDDRYCPNGLFEMHPNRGRRPVDPALARELARQVALFDAFRRGEAVPEEPDSGPAFVTAWNHSETVRLSAGAEEQRVSHEATAGEHGA</sequence>
<dbReference type="InterPro" id="IPR017853">
    <property type="entry name" value="GH"/>
</dbReference>
<accession>A0ABV6IWQ3</accession>
<evidence type="ECO:0000256" key="1">
    <source>
        <dbReference type="SAM" id="MobiDB-lite"/>
    </source>
</evidence>
<dbReference type="RefSeq" id="WP_377054073.1">
    <property type="nucleotide sequence ID" value="NZ_JBHLVZ010000074.1"/>
</dbReference>
<dbReference type="EMBL" id="JBHLVZ010000074">
    <property type="protein sequence ID" value="MFC0388041.1"/>
    <property type="molecule type" value="Genomic_DNA"/>
</dbReference>
<feature type="region of interest" description="Disordered" evidence="1">
    <location>
        <begin position="408"/>
        <end position="427"/>
    </location>
</feature>
<feature type="compositionally biased region" description="Basic and acidic residues" evidence="1">
    <location>
        <begin position="412"/>
        <end position="427"/>
    </location>
</feature>
<name>A0ABV6IWQ3_9PROT</name>
<dbReference type="SUPFAM" id="SSF51445">
    <property type="entry name" value="(Trans)glycosidases"/>
    <property type="match status" value="1"/>
</dbReference>
<dbReference type="Proteomes" id="UP001589789">
    <property type="component" value="Unassembled WGS sequence"/>
</dbReference>
<evidence type="ECO:0000313" key="2">
    <source>
        <dbReference type="EMBL" id="MFC0388041.1"/>
    </source>
</evidence>